<gene>
    <name evidence="1" type="ORF">M231_01216</name>
</gene>
<dbReference type="Proteomes" id="UP000289152">
    <property type="component" value="Unassembled WGS sequence"/>
</dbReference>
<evidence type="ECO:0000313" key="2">
    <source>
        <dbReference type="Proteomes" id="UP000289152"/>
    </source>
</evidence>
<keyword evidence="2" id="KW-1185">Reference proteome</keyword>
<dbReference type="InParanoid" id="A0A4Q1BU16"/>
<accession>A0A4Q1BU16</accession>
<dbReference type="EMBL" id="SDIL01000008">
    <property type="protein sequence ID" value="RXK41508.1"/>
    <property type="molecule type" value="Genomic_DNA"/>
</dbReference>
<reference evidence="1 2" key="1">
    <citation type="submission" date="2016-06" db="EMBL/GenBank/DDBJ databases">
        <title>Evolution of pathogenesis and genome organization in the Tremellales.</title>
        <authorList>
            <person name="Cuomo C."/>
            <person name="Litvintseva A."/>
            <person name="Heitman J."/>
            <person name="Chen Y."/>
            <person name="Sun S."/>
            <person name="Springer D."/>
            <person name="Dromer F."/>
            <person name="Young S."/>
            <person name="Zeng Q."/>
            <person name="Chapman S."/>
            <person name="Gujja S."/>
            <person name="Saif S."/>
            <person name="Birren B."/>
        </authorList>
    </citation>
    <scope>NUCLEOTIDE SEQUENCE [LARGE SCALE GENOMIC DNA]</scope>
    <source>
        <strain evidence="1 2">ATCC 28783</strain>
    </source>
</reference>
<proteinExistence type="predicted"/>
<sequence>MCRQDLPFPFPIQWNASNQDFINQYSLLWANHSHKNLISLACMRLVNLSHRQVSKILEEEGLEGLDEIASDGPECQYSEYYRTDDAIYYQRVVRHTKLESKHQINGLIDIRVTDMATGLTHYHIKDKLETYHPNLADAVHNLEAELFWPGSEAHLSLQGSCWMIAIRDSENGSSYEADWYGRKLFQVASNGDGAGIMLRTNRDSGIRTASFFFDDRELWWKLSPDGEEQWGVGYPPVPWVNDWITETGVDIIRDGMKAIEEQGGSTAEGYKSLVKKFGAPTLDEWS</sequence>
<dbReference type="VEuPathDB" id="FungiDB:TREMEDRAFT_64153"/>
<protein>
    <submittedName>
        <fullName evidence="1">Uncharacterized protein</fullName>
    </submittedName>
</protein>
<evidence type="ECO:0000313" key="1">
    <source>
        <dbReference type="EMBL" id="RXK41508.1"/>
    </source>
</evidence>
<name>A0A4Q1BU16_TREME</name>
<organism evidence="1 2">
    <name type="scientific">Tremella mesenterica</name>
    <name type="common">Jelly fungus</name>
    <dbReference type="NCBI Taxonomy" id="5217"/>
    <lineage>
        <taxon>Eukaryota</taxon>
        <taxon>Fungi</taxon>
        <taxon>Dikarya</taxon>
        <taxon>Basidiomycota</taxon>
        <taxon>Agaricomycotina</taxon>
        <taxon>Tremellomycetes</taxon>
        <taxon>Tremellales</taxon>
        <taxon>Tremellaceae</taxon>
        <taxon>Tremella</taxon>
    </lineage>
</organism>
<dbReference type="AlphaFoldDB" id="A0A4Q1BU16"/>
<comment type="caution">
    <text evidence="1">The sequence shown here is derived from an EMBL/GenBank/DDBJ whole genome shotgun (WGS) entry which is preliminary data.</text>
</comment>